<dbReference type="SUPFAM" id="SSF53383">
    <property type="entry name" value="PLP-dependent transferases"/>
    <property type="match status" value="1"/>
</dbReference>
<proteinExistence type="inferred from homology"/>
<dbReference type="AlphaFoldDB" id="A0A368YIK4"/>
<keyword evidence="2 3" id="KW-0663">Pyridoxal phosphate</keyword>
<evidence type="ECO:0000256" key="1">
    <source>
        <dbReference type="ARBA" id="ARBA00001933"/>
    </source>
</evidence>
<dbReference type="InterPro" id="IPR015421">
    <property type="entry name" value="PyrdxlP-dep_Trfase_major"/>
</dbReference>
<dbReference type="RefSeq" id="WP_210207808.1">
    <property type="nucleotide sequence ID" value="NZ_QPJM01000015.1"/>
</dbReference>
<gene>
    <name evidence="4" type="ORF">C7476_11526</name>
</gene>
<dbReference type="GO" id="GO:0030170">
    <property type="term" value="F:pyridoxal phosphate binding"/>
    <property type="evidence" value="ECO:0007669"/>
    <property type="project" value="InterPro"/>
</dbReference>
<evidence type="ECO:0000256" key="2">
    <source>
        <dbReference type="ARBA" id="ARBA00022898"/>
    </source>
</evidence>
<reference evidence="4 5" key="1">
    <citation type="submission" date="2018-07" db="EMBL/GenBank/DDBJ databases">
        <title>Genomic Encyclopedia of Type Strains, Phase III (KMG-III): the genomes of soil and plant-associated and newly described type strains.</title>
        <authorList>
            <person name="Whitman W."/>
        </authorList>
    </citation>
    <scope>NUCLEOTIDE SEQUENCE [LARGE SCALE GENOMIC DNA]</scope>
    <source>
        <strain evidence="4 5">31-25a</strain>
    </source>
</reference>
<evidence type="ECO:0000313" key="4">
    <source>
        <dbReference type="EMBL" id="RCW80061.1"/>
    </source>
</evidence>
<sequence>MHWRTRLLNPQQKAVGEFQALATPTYSGSTVVFDRVGTAHNDWRQIEVGYNYGLYGTPTVLNLGARIAELEGARAHVRAPRGQYAIASVTSPSTRPAAMHRYRQRELAC</sequence>
<dbReference type="InterPro" id="IPR000277">
    <property type="entry name" value="Cys/Met-Metab_PyrdxlP-dep_enz"/>
</dbReference>
<organism evidence="4 5">
    <name type="scientific">Phyllobacterium bourgognense</name>
    <dbReference type="NCBI Taxonomy" id="314236"/>
    <lineage>
        <taxon>Bacteria</taxon>
        <taxon>Pseudomonadati</taxon>
        <taxon>Pseudomonadota</taxon>
        <taxon>Alphaproteobacteria</taxon>
        <taxon>Hyphomicrobiales</taxon>
        <taxon>Phyllobacteriaceae</taxon>
        <taxon>Phyllobacterium</taxon>
    </lineage>
</organism>
<dbReference type="EMBL" id="QPJM01000015">
    <property type="protein sequence ID" value="RCW80061.1"/>
    <property type="molecule type" value="Genomic_DNA"/>
</dbReference>
<dbReference type="InterPro" id="IPR015424">
    <property type="entry name" value="PyrdxlP-dep_Trfase"/>
</dbReference>
<evidence type="ECO:0000256" key="3">
    <source>
        <dbReference type="RuleBase" id="RU362118"/>
    </source>
</evidence>
<dbReference type="Pfam" id="PF01053">
    <property type="entry name" value="Cys_Met_Meta_PP"/>
    <property type="match status" value="1"/>
</dbReference>
<dbReference type="GO" id="GO:0019346">
    <property type="term" value="P:transsulfuration"/>
    <property type="evidence" value="ECO:0007669"/>
    <property type="project" value="InterPro"/>
</dbReference>
<evidence type="ECO:0000313" key="5">
    <source>
        <dbReference type="Proteomes" id="UP000253324"/>
    </source>
</evidence>
<comment type="caution">
    <text evidence="4">The sequence shown here is derived from an EMBL/GenBank/DDBJ whole genome shotgun (WGS) entry which is preliminary data.</text>
</comment>
<accession>A0A368YIK4</accession>
<protein>
    <submittedName>
        <fullName evidence="4">Cys/Met metabolism PLP-dependent enzyme</fullName>
    </submittedName>
</protein>
<name>A0A368YIK4_9HYPH</name>
<comment type="cofactor">
    <cofactor evidence="1 3">
        <name>pyridoxal 5'-phosphate</name>
        <dbReference type="ChEBI" id="CHEBI:597326"/>
    </cofactor>
</comment>
<dbReference type="Gene3D" id="3.40.640.10">
    <property type="entry name" value="Type I PLP-dependent aspartate aminotransferase-like (Major domain)"/>
    <property type="match status" value="1"/>
</dbReference>
<dbReference type="Proteomes" id="UP000253324">
    <property type="component" value="Unassembled WGS sequence"/>
</dbReference>
<comment type="similarity">
    <text evidence="3">Belongs to the trans-sulfuration enzymes family.</text>
</comment>
<keyword evidence="5" id="KW-1185">Reference proteome</keyword>